<gene>
    <name evidence="5" type="ORF">FBZ95_105552</name>
</gene>
<dbReference type="InterPro" id="IPR010221">
    <property type="entry name" value="VCBS_dom"/>
</dbReference>
<evidence type="ECO:0000256" key="3">
    <source>
        <dbReference type="SAM" id="MobiDB-lite"/>
    </source>
</evidence>
<sequence length="1355" mass="137536">MSVAFGVGPQDGDTKAFPLRIIGIVQSASGYTTLTREKGPATQVSIGDLVCRHDVIETAADARIGIRLLDDTIFCVGSGARVELRGFASESDCASCSTIVAITSGSFAFAAGRLATSAPLTVDTPLGAVRARSHATGFGILTMAALTFSMVREAQGSDPDATYLDSDTLSYKDLQHGVFELITKERVPRHIIVDDPGETVILNRIGSSVSVNQVANSAARMEELHAAQQDVLANLTRGPTGSGTPPGVDSLQLQHINFNSDNTTNPPNLLPAVPPIFIPAIEIPAPTLNVPSGPIEIDTIAFDDKFPTTTGTFTASSLLNRVLTYGLGGGTAGTTVLNGETYDLSQTGPYGTLYLNSASGAYTFVPNADAINALSSPTTMGFIVTISDGQLSTSQAFVVTINGVNDTAIISGNAAGTVVEAGGVANSAPGTPSATGTLTDADVDNPPNTFTTVSSPTRSAGGYGTFTMAAGGVWTYTLDDDNGTVQALNAGDSLIDRFTVTTIDGTPQLVTITINGTNDAAIISGTTTGSVVEAGGTSPGTPVATGTLLAADVDNPANTFVAVTAPTASAQDYGSFNITAAGVWTYVLDNSNIAVQALNDGDTLTDSFTVTSADGTAQTVTITINGSNDGAVISGTTAGAVIEAGGVANGTPGTPTATGTLTAVDPDNAANAFTAVITPKTSAGGFGTFTMTALGTWTYTLDNSNSAVQALNVGNTLHDQFTVTTVDGTPQLVTITINGTNDAAVISGATTGSVLEAGGISPGTPVATGTLSDTDVDNPANTFTAVTSPTASDGGYGTFTMTAAGVWTYTLDNNNSVVDALDVGDTLTDHFTVTSIDGTTQEVTITIHGASDADPNDFDNLATGSTVISDPPFVFGTPQGDSVAGGGDITQIIYGGAGNDTLNGTGVNDTIYGGSGDDTIKGNNGADVIYGGSGQDTIDGSNGNDTIIGGFGADKLTGGNGDDVFVYLSAVDSRAGQFDTINDFRSGSDKIDLTAIGALGFVILALSSTNSSVPPHTIAWLYDSSANETIVYVNPTDQTLQVGDSSLLEVHLQGVATIDASDFIVDQAAAPVLAVSDTLDPAAATQADALVMTLSSSDASTVTTSSSGSISLDGSSTAIDVSYPFDIDRDHSGWSHEIASSAPDETATLPGLSEPAIHSLSTEPFKFVFEPPRTDDSIHLTGMGATGMTEQNHSVTFSTPDALPTIDQHPGDHASLADTASALLDIAGQKGLGNGGNPHSSSSHASEERHVSVETPDKPNDQRHSAADGTHGPHEHAQAHPSGSDDSFKFLTPPIEKSSIAFVDDHPAPLDHHEGVAHAYGHGGAATAGEVPQLDDGAHGVGGLAAPHVPHDLLA</sequence>
<feature type="region of interest" description="Disordered" evidence="3">
    <location>
        <begin position="1194"/>
        <end position="1214"/>
    </location>
</feature>
<dbReference type="InterPro" id="IPR040853">
    <property type="entry name" value="RapA2_cadherin-like"/>
</dbReference>
<evidence type="ECO:0000256" key="1">
    <source>
        <dbReference type="ARBA" id="ARBA00004613"/>
    </source>
</evidence>
<feature type="domain" description="RapA2 cadherin-like" evidence="4">
    <location>
        <begin position="733"/>
        <end position="809"/>
    </location>
</feature>
<dbReference type="Gene3D" id="2.150.10.10">
    <property type="entry name" value="Serralysin-like metalloprotease, C-terminal"/>
    <property type="match status" value="1"/>
</dbReference>
<reference evidence="5 6" key="1">
    <citation type="submission" date="2019-06" db="EMBL/GenBank/DDBJ databases">
        <title>Genomic Encyclopedia of Type Strains, Phase IV (KMG-V): Genome sequencing to study the core and pangenomes of soil and plant-associated prokaryotes.</title>
        <authorList>
            <person name="Whitman W."/>
        </authorList>
    </citation>
    <scope>NUCLEOTIDE SEQUENCE [LARGE SCALE GENOMIC DNA]</scope>
    <source>
        <strain evidence="5 6">BR 10556</strain>
    </source>
</reference>
<dbReference type="EMBL" id="VITW01000005">
    <property type="protein sequence ID" value="TWB74299.1"/>
    <property type="molecule type" value="Genomic_DNA"/>
</dbReference>
<dbReference type="SUPFAM" id="SSF51120">
    <property type="entry name" value="beta-Roll"/>
    <property type="match status" value="2"/>
</dbReference>
<protein>
    <submittedName>
        <fullName evidence="5">VCBS repeat-containing protein</fullName>
    </submittedName>
</protein>
<dbReference type="PROSITE" id="PS00330">
    <property type="entry name" value="HEMOLYSIN_CALCIUM"/>
    <property type="match status" value="2"/>
</dbReference>
<dbReference type="InterPro" id="IPR050557">
    <property type="entry name" value="RTX_toxin/Mannuronan_C5-epim"/>
</dbReference>
<evidence type="ECO:0000259" key="4">
    <source>
        <dbReference type="Pfam" id="PF17803"/>
    </source>
</evidence>
<dbReference type="Pfam" id="PF00353">
    <property type="entry name" value="HemolysinCabind"/>
    <property type="match status" value="2"/>
</dbReference>
<feature type="region of interest" description="Disordered" evidence="3">
    <location>
        <begin position="1322"/>
        <end position="1343"/>
    </location>
</feature>
<proteinExistence type="predicted"/>
<dbReference type="Pfam" id="PF17803">
    <property type="entry name" value="Cadherin_4"/>
    <property type="match status" value="4"/>
</dbReference>
<dbReference type="GO" id="GO:0005509">
    <property type="term" value="F:calcium ion binding"/>
    <property type="evidence" value="ECO:0007669"/>
    <property type="project" value="InterPro"/>
</dbReference>
<dbReference type="RefSeq" id="WP_080139428.1">
    <property type="nucleotide sequence ID" value="NZ_LWIG01000053.1"/>
</dbReference>
<organism evidence="5 6">
    <name type="scientific">Bradyrhizobium sacchari</name>
    <dbReference type="NCBI Taxonomy" id="1399419"/>
    <lineage>
        <taxon>Bacteria</taxon>
        <taxon>Pseudomonadati</taxon>
        <taxon>Pseudomonadota</taxon>
        <taxon>Alphaproteobacteria</taxon>
        <taxon>Hyphomicrobiales</taxon>
        <taxon>Nitrobacteraceae</taxon>
        <taxon>Bradyrhizobium</taxon>
    </lineage>
</organism>
<dbReference type="PANTHER" id="PTHR38340:SF1">
    <property type="entry name" value="S-LAYER PROTEIN"/>
    <property type="match status" value="1"/>
</dbReference>
<dbReference type="GO" id="GO:0005615">
    <property type="term" value="C:extracellular space"/>
    <property type="evidence" value="ECO:0007669"/>
    <property type="project" value="InterPro"/>
</dbReference>
<dbReference type="STRING" id="1399419.A5906_11475"/>
<comment type="caution">
    <text evidence="5">The sequence shown here is derived from an EMBL/GenBank/DDBJ whole genome shotgun (WGS) entry which is preliminary data.</text>
</comment>
<dbReference type="OrthoDB" id="6756629at2"/>
<dbReference type="Proteomes" id="UP000315914">
    <property type="component" value="Unassembled WGS sequence"/>
</dbReference>
<feature type="domain" description="RapA2 cadherin-like" evidence="4">
    <location>
        <begin position="398"/>
        <end position="476"/>
    </location>
</feature>
<name>A0A560JUD7_9BRAD</name>
<accession>A0A560JUD7</accession>
<keyword evidence="6" id="KW-1185">Reference proteome</keyword>
<feature type="domain" description="RapA2 cadherin-like" evidence="4">
    <location>
        <begin position="618"/>
        <end position="699"/>
    </location>
</feature>
<keyword evidence="2" id="KW-0964">Secreted</keyword>
<evidence type="ECO:0000313" key="5">
    <source>
        <dbReference type="EMBL" id="TWB74299.1"/>
    </source>
</evidence>
<dbReference type="InterPro" id="IPR013783">
    <property type="entry name" value="Ig-like_fold"/>
</dbReference>
<feature type="region of interest" description="Disordered" evidence="3">
    <location>
        <begin position="1228"/>
        <end position="1291"/>
    </location>
</feature>
<dbReference type="PRINTS" id="PR00313">
    <property type="entry name" value="CABNDNGRPT"/>
</dbReference>
<dbReference type="Gene3D" id="2.60.40.10">
    <property type="entry name" value="Immunoglobulins"/>
    <property type="match status" value="4"/>
</dbReference>
<dbReference type="NCBIfam" id="TIGR01965">
    <property type="entry name" value="VCBS_repeat"/>
    <property type="match status" value="5"/>
</dbReference>
<dbReference type="InterPro" id="IPR011049">
    <property type="entry name" value="Serralysin-like_metalloprot_C"/>
</dbReference>
<evidence type="ECO:0000256" key="2">
    <source>
        <dbReference type="ARBA" id="ARBA00022525"/>
    </source>
</evidence>
<comment type="subcellular location">
    <subcellularLocation>
        <location evidence="1">Secreted</location>
    </subcellularLocation>
</comment>
<dbReference type="InterPro" id="IPR018511">
    <property type="entry name" value="Hemolysin-typ_Ca-bd_CS"/>
</dbReference>
<feature type="compositionally biased region" description="Basic and acidic residues" evidence="3">
    <location>
        <begin position="1245"/>
        <end position="1278"/>
    </location>
</feature>
<dbReference type="InterPro" id="IPR001343">
    <property type="entry name" value="Hemolysn_Ca-bd"/>
</dbReference>
<dbReference type="PANTHER" id="PTHR38340">
    <property type="entry name" value="S-LAYER PROTEIN"/>
    <property type="match status" value="1"/>
</dbReference>
<evidence type="ECO:0000313" key="6">
    <source>
        <dbReference type="Proteomes" id="UP000315914"/>
    </source>
</evidence>
<feature type="domain" description="RapA2 cadherin-like" evidence="4">
    <location>
        <begin position="510"/>
        <end position="586"/>
    </location>
</feature>